<dbReference type="GO" id="GO:0033702">
    <property type="term" value="F:(+)-trans-carveol dehydrogenase activity"/>
    <property type="evidence" value="ECO:0007669"/>
    <property type="project" value="UniProtKB-EC"/>
</dbReference>
<keyword evidence="3" id="KW-0520">NAD</keyword>
<dbReference type="Pfam" id="PF13561">
    <property type="entry name" value="adh_short_C2"/>
    <property type="match status" value="1"/>
</dbReference>
<comment type="caution">
    <text evidence="4">The sequence shown here is derived from an EMBL/GenBank/DDBJ whole genome shotgun (WGS) entry which is preliminary data.</text>
</comment>
<protein>
    <submittedName>
        <fullName evidence="4">(+)-trans-carveol dehydrogenase</fullName>
        <ecNumber evidence="4">1.1.1.275</ecNumber>
    </submittedName>
</protein>
<reference evidence="4 5" key="1">
    <citation type="submission" date="2021-01" db="EMBL/GenBank/DDBJ databases">
        <title>Genomics of switchgrass bacterial isolates.</title>
        <authorList>
            <person name="Shade A."/>
        </authorList>
    </citation>
    <scope>NUCLEOTIDE SEQUENCE [LARGE SCALE GENOMIC DNA]</scope>
    <source>
        <strain evidence="4 5">PvP111</strain>
    </source>
</reference>
<dbReference type="PANTHER" id="PTHR24321">
    <property type="entry name" value="DEHYDROGENASES, SHORT CHAIN"/>
    <property type="match status" value="1"/>
</dbReference>
<keyword evidence="2 4" id="KW-0560">Oxidoreductase</keyword>
<evidence type="ECO:0000256" key="3">
    <source>
        <dbReference type="ARBA" id="ARBA00023027"/>
    </source>
</evidence>
<dbReference type="InterPro" id="IPR002347">
    <property type="entry name" value="SDR_fam"/>
</dbReference>
<proteinExistence type="inferred from homology"/>
<dbReference type="InterPro" id="IPR023985">
    <property type="entry name" value="SDR_subfam_1"/>
</dbReference>
<dbReference type="Proteomes" id="UP000703038">
    <property type="component" value="Unassembled WGS sequence"/>
</dbReference>
<accession>A0ABS2KZT3</accession>
<gene>
    <name evidence="4" type="ORF">JOE42_004182</name>
</gene>
<dbReference type="PRINTS" id="PR00081">
    <property type="entry name" value="GDHRDH"/>
</dbReference>
<keyword evidence="5" id="KW-1185">Reference proteome</keyword>
<dbReference type="PRINTS" id="PR00080">
    <property type="entry name" value="SDRFAMILY"/>
</dbReference>
<evidence type="ECO:0000256" key="1">
    <source>
        <dbReference type="ARBA" id="ARBA00006484"/>
    </source>
</evidence>
<evidence type="ECO:0000256" key="2">
    <source>
        <dbReference type="ARBA" id="ARBA00023002"/>
    </source>
</evidence>
<dbReference type="CDD" id="cd05233">
    <property type="entry name" value="SDR_c"/>
    <property type="match status" value="1"/>
</dbReference>
<evidence type="ECO:0000313" key="5">
    <source>
        <dbReference type="Proteomes" id="UP000703038"/>
    </source>
</evidence>
<dbReference type="Gene3D" id="3.40.50.720">
    <property type="entry name" value="NAD(P)-binding Rossmann-like Domain"/>
    <property type="match status" value="1"/>
</dbReference>
<dbReference type="NCBIfam" id="TIGR03971">
    <property type="entry name" value="SDR_subfam_1"/>
    <property type="match status" value="1"/>
</dbReference>
<evidence type="ECO:0000313" key="4">
    <source>
        <dbReference type="EMBL" id="MBM7417449.1"/>
    </source>
</evidence>
<dbReference type="InterPro" id="IPR036291">
    <property type="entry name" value="NAD(P)-bd_dom_sf"/>
</dbReference>
<dbReference type="EC" id="1.1.1.275" evidence="4"/>
<sequence length="287" mass="30272">MAHNEEHIMGRLDGKVAFITGSGRGQGRSHALTLAAEGADIIGIDICEQIDGVPYAMATPDDLAETVRGVEALGRRMVARRADVRDFTQLKEAVDDGVAELGRLDIVCANAGITGSMSADADAETRVRMFRQVVDVNLTGVFCTVEATKQHVIDSGGGGSVIITSSMAGLRALGAGGGYGESKHGLVGMMRSYAHELAPHMIRVNTVHPGNVKTPMIMHDALYRAFRPDLPHPTAADAEVAMATMHLLPVPYTEPEDISNAVLFLASDEAKFITGVTLPVDAGGAVK</sequence>
<dbReference type="NCBIfam" id="NF009467">
    <property type="entry name" value="PRK12826.1-3"/>
    <property type="match status" value="1"/>
</dbReference>
<dbReference type="PANTHER" id="PTHR24321:SF8">
    <property type="entry name" value="ESTRADIOL 17-BETA-DEHYDROGENASE 8-RELATED"/>
    <property type="match status" value="1"/>
</dbReference>
<comment type="similarity">
    <text evidence="1">Belongs to the short-chain dehydrogenases/reductases (SDR) family.</text>
</comment>
<organism evidence="4 5">
    <name type="scientific">Rhodococcoides corynebacterioides</name>
    <dbReference type="NCBI Taxonomy" id="53972"/>
    <lineage>
        <taxon>Bacteria</taxon>
        <taxon>Bacillati</taxon>
        <taxon>Actinomycetota</taxon>
        <taxon>Actinomycetes</taxon>
        <taxon>Mycobacteriales</taxon>
        <taxon>Nocardiaceae</taxon>
        <taxon>Rhodococcoides</taxon>
    </lineage>
</organism>
<dbReference type="EMBL" id="JAFBBK010000001">
    <property type="protein sequence ID" value="MBM7417449.1"/>
    <property type="molecule type" value="Genomic_DNA"/>
</dbReference>
<name>A0ABS2KZT3_9NOCA</name>
<dbReference type="SUPFAM" id="SSF51735">
    <property type="entry name" value="NAD(P)-binding Rossmann-fold domains"/>
    <property type="match status" value="1"/>
</dbReference>